<gene>
    <name evidence="2" type="ORF">Kpol_1040p15</name>
</gene>
<dbReference type="AlphaFoldDB" id="A7TPL0"/>
<dbReference type="InterPro" id="IPR000408">
    <property type="entry name" value="Reg_chr_condens"/>
</dbReference>
<dbReference type="InterPro" id="IPR009091">
    <property type="entry name" value="RCC1/BLIP-II"/>
</dbReference>
<dbReference type="PRINTS" id="PR00633">
    <property type="entry name" value="RCCNDNSATION"/>
</dbReference>
<evidence type="ECO:0000313" key="2">
    <source>
        <dbReference type="EMBL" id="EDO15802.1"/>
    </source>
</evidence>
<evidence type="ECO:0000256" key="1">
    <source>
        <dbReference type="PROSITE-ProRule" id="PRU00235"/>
    </source>
</evidence>
<dbReference type="GO" id="GO:0002098">
    <property type="term" value="P:tRNA wobble uridine modification"/>
    <property type="evidence" value="ECO:0007669"/>
    <property type="project" value="EnsemblFungi"/>
</dbReference>
<dbReference type="InParanoid" id="A7TPL0"/>
<dbReference type="KEGG" id="vpo:Kpol_1040p15"/>
<dbReference type="PROSITE" id="PS50012">
    <property type="entry name" value="RCC1_3"/>
    <property type="match status" value="2"/>
</dbReference>
<dbReference type="OrthoDB" id="5370059at2759"/>
<dbReference type="STRING" id="436907.A7TPL0"/>
<dbReference type="RefSeq" id="XP_001643660.1">
    <property type="nucleotide sequence ID" value="XM_001643610.1"/>
</dbReference>
<dbReference type="GeneID" id="5543915"/>
<dbReference type="PhylomeDB" id="A7TPL0"/>
<evidence type="ECO:0000313" key="3">
    <source>
        <dbReference type="Proteomes" id="UP000000267"/>
    </source>
</evidence>
<feature type="repeat" description="RCC1" evidence="1">
    <location>
        <begin position="153"/>
        <end position="211"/>
    </location>
</feature>
<protein>
    <recommendedName>
        <fullName evidence="4">Protein ATS1</fullName>
    </recommendedName>
</protein>
<dbReference type="OMA" id="GWGANTK"/>
<dbReference type="GO" id="GO:0017183">
    <property type="term" value="P:protein histidyl modification to diphthamide"/>
    <property type="evidence" value="ECO:0007669"/>
    <property type="project" value="EnsemblFungi"/>
</dbReference>
<dbReference type="SUPFAM" id="SSF50985">
    <property type="entry name" value="RCC1/BLIP-II"/>
    <property type="match status" value="1"/>
</dbReference>
<proteinExistence type="predicted"/>
<dbReference type="PANTHER" id="PTHR45982:SF1">
    <property type="entry name" value="REGULATOR OF CHROMOSOME CONDENSATION"/>
    <property type="match status" value="1"/>
</dbReference>
<dbReference type="eggNOG" id="KOG1426">
    <property type="taxonomic scope" value="Eukaryota"/>
</dbReference>
<accession>A7TPL0</accession>
<dbReference type="FunCoup" id="A7TPL0">
    <property type="interactions" value="129"/>
</dbReference>
<reference evidence="2 3" key="1">
    <citation type="journal article" date="2007" name="Proc. Natl. Acad. Sci. U.S.A.">
        <title>Independent sorting-out of thousands of duplicated gene pairs in two yeast species descended from a whole-genome duplication.</title>
        <authorList>
            <person name="Scannell D.R."/>
            <person name="Frank A.C."/>
            <person name="Conant G.C."/>
            <person name="Byrne K.P."/>
            <person name="Woolfit M."/>
            <person name="Wolfe K.H."/>
        </authorList>
    </citation>
    <scope>NUCLEOTIDE SEQUENCE [LARGE SCALE GENOMIC DNA]</scope>
    <source>
        <strain evidence="3">ATCC 22028 / DSM 70294 / BCRC 21397 / CBS 2163 / NBRC 10782 / NRRL Y-8283 / UCD 57-17</strain>
    </source>
</reference>
<keyword evidence="3" id="KW-1185">Reference proteome</keyword>
<evidence type="ECO:0008006" key="4">
    <source>
        <dbReference type="Google" id="ProtNLM"/>
    </source>
</evidence>
<dbReference type="Pfam" id="PF13540">
    <property type="entry name" value="RCC1_2"/>
    <property type="match status" value="2"/>
</dbReference>
<dbReference type="EMBL" id="DS480444">
    <property type="protein sequence ID" value="EDO15802.1"/>
    <property type="molecule type" value="Genomic_DNA"/>
</dbReference>
<dbReference type="InterPro" id="IPR051553">
    <property type="entry name" value="Ran_GTPase-activating"/>
</dbReference>
<dbReference type="PANTHER" id="PTHR45982">
    <property type="entry name" value="REGULATOR OF CHROMOSOME CONDENSATION"/>
    <property type="match status" value="1"/>
</dbReference>
<dbReference type="GO" id="GO:0005737">
    <property type="term" value="C:cytoplasm"/>
    <property type="evidence" value="ECO:0007669"/>
    <property type="project" value="EnsemblFungi"/>
</dbReference>
<sequence length="344" mass="37953">MVWVNLGLDHFEDINEPELSLDCHESKVTKVSCGGNHSVVLLDDGSVLGCGDNSKGQLGFGGDSLVKSWQKVFDKNGMIVKDIVCGWEFTVIIDSFNGVYSCGEGLKGELGLGPDIRSSQQLSLVYQIPQGYQGKLFGSLNNCVLMLYNDEECKVYGWGANTKEQLLEPKSRKVSSPRLLLEFDNTNAQAQDSTVAEVSMGKDFIVVVDSKREIIDMRGKLPSGFVKERWLGERVECIGSMWTSIHLIQNGRMISFGNDKYKQLSRSGSTELKRFSTGSEHGVGMLEDGKVISWGWGEHGNCGELNGGNTSEFSKLYEPRGETDLYGGYATTWIVEHENEETVG</sequence>
<feature type="repeat" description="RCC1" evidence="1">
    <location>
        <begin position="1"/>
        <end position="44"/>
    </location>
</feature>
<dbReference type="Gene3D" id="2.130.10.30">
    <property type="entry name" value="Regulator of chromosome condensation 1/beta-lactamase-inhibitor protein II"/>
    <property type="match status" value="2"/>
</dbReference>
<dbReference type="Proteomes" id="UP000000267">
    <property type="component" value="Unassembled WGS sequence"/>
</dbReference>
<organism evidence="3">
    <name type="scientific">Vanderwaltozyma polyspora (strain ATCC 22028 / DSM 70294 / BCRC 21397 / CBS 2163 / NBRC 10782 / NRRL Y-8283 / UCD 57-17)</name>
    <name type="common">Kluyveromyces polysporus</name>
    <dbReference type="NCBI Taxonomy" id="436907"/>
    <lineage>
        <taxon>Eukaryota</taxon>
        <taxon>Fungi</taxon>
        <taxon>Dikarya</taxon>
        <taxon>Ascomycota</taxon>
        <taxon>Saccharomycotina</taxon>
        <taxon>Saccharomycetes</taxon>
        <taxon>Saccharomycetales</taxon>
        <taxon>Saccharomycetaceae</taxon>
        <taxon>Vanderwaltozyma</taxon>
    </lineage>
</organism>
<name>A7TPL0_VANPO</name>
<dbReference type="HOGENOM" id="CLU_005210_0_0_1"/>
<dbReference type="PROSITE" id="PS00626">
    <property type="entry name" value="RCC1_2"/>
    <property type="match status" value="2"/>
</dbReference>